<feature type="transmembrane region" description="Helical" evidence="1">
    <location>
        <begin position="1594"/>
        <end position="1616"/>
    </location>
</feature>
<dbReference type="VEuPathDB" id="FungiDB:H310_04996"/>
<gene>
    <name evidence="2" type="ORF">H310_04996</name>
</gene>
<name>A0A024UBC8_9STRA</name>
<evidence type="ECO:0000256" key="1">
    <source>
        <dbReference type="SAM" id="Phobius"/>
    </source>
</evidence>
<feature type="transmembrane region" description="Helical" evidence="1">
    <location>
        <begin position="776"/>
        <end position="798"/>
    </location>
</feature>
<feature type="transmembrane region" description="Helical" evidence="1">
    <location>
        <begin position="1668"/>
        <end position="1686"/>
    </location>
</feature>
<keyword evidence="1" id="KW-0472">Membrane</keyword>
<feature type="transmembrane region" description="Helical" evidence="1">
    <location>
        <begin position="21"/>
        <end position="45"/>
    </location>
</feature>
<keyword evidence="1" id="KW-0812">Transmembrane</keyword>
<feature type="transmembrane region" description="Helical" evidence="1">
    <location>
        <begin position="932"/>
        <end position="952"/>
    </location>
</feature>
<dbReference type="EMBL" id="KI913959">
    <property type="protein sequence ID" value="ETW03584.1"/>
    <property type="molecule type" value="Genomic_DNA"/>
</dbReference>
<dbReference type="RefSeq" id="XP_008867813.1">
    <property type="nucleotide sequence ID" value="XM_008869591.1"/>
</dbReference>
<protein>
    <submittedName>
        <fullName evidence="2">Uncharacterized protein</fullName>
    </submittedName>
</protein>
<dbReference type="GeneID" id="20082046"/>
<feature type="transmembrane region" description="Helical" evidence="1">
    <location>
        <begin position="1723"/>
        <end position="1743"/>
    </location>
</feature>
<feature type="transmembrane region" description="Helical" evidence="1">
    <location>
        <begin position="1549"/>
        <end position="1574"/>
    </location>
</feature>
<reference evidence="2" key="1">
    <citation type="submission" date="2013-12" db="EMBL/GenBank/DDBJ databases">
        <title>The Genome Sequence of Aphanomyces invadans NJM9701.</title>
        <authorList>
            <consortium name="The Broad Institute Genomics Platform"/>
            <person name="Russ C."/>
            <person name="Tyler B."/>
            <person name="van West P."/>
            <person name="Dieguez-Uribeondo J."/>
            <person name="Young S.K."/>
            <person name="Zeng Q."/>
            <person name="Gargeya S."/>
            <person name="Fitzgerald M."/>
            <person name="Abouelleil A."/>
            <person name="Alvarado L."/>
            <person name="Chapman S.B."/>
            <person name="Gainer-Dewar J."/>
            <person name="Goldberg J."/>
            <person name="Griggs A."/>
            <person name="Gujja S."/>
            <person name="Hansen M."/>
            <person name="Howarth C."/>
            <person name="Imamovic A."/>
            <person name="Ireland A."/>
            <person name="Larimer J."/>
            <person name="McCowan C."/>
            <person name="Murphy C."/>
            <person name="Pearson M."/>
            <person name="Poon T.W."/>
            <person name="Priest M."/>
            <person name="Roberts A."/>
            <person name="Saif S."/>
            <person name="Shea T."/>
            <person name="Sykes S."/>
            <person name="Wortman J."/>
            <person name="Nusbaum C."/>
            <person name="Birren B."/>
        </authorList>
    </citation>
    <scope>NUCLEOTIDE SEQUENCE [LARGE SCALE GENOMIC DNA]</scope>
    <source>
        <strain evidence="2">NJM9701</strain>
    </source>
</reference>
<feature type="transmembrane region" description="Helical" evidence="1">
    <location>
        <begin position="601"/>
        <end position="626"/>
    </location>
</feature>
<keyword evidence="1" id="KW-1133">Transmembrane helix</keyword>
<sequence length="1839" mass="201787">MDIPTLGQYTRRKSHEGPRSNIWATAAGLLYLVLTAATSVGFLYLARPTLENDMFWRDFSTLGAQVYLLNAVNREVGYGRRSSGVDFIGPVNWASIQQRYDPTASVEVKPTAPRLVALADPTMHTIEAAIVALQSLDAFYSLFLLSQFCWVDFEKRWELAHTSARAKRCLDQPFYHKNAAAYLESMLRNVAWESFIQTWASYFNSGIVPYVNSTADGPAWFRRTANAFQDVPTEAAFWRSYGLDHHRINWGNRYQAAMTDTVVIENALGLTQSLTLSRIPVTARGNLWTSNTLYWAFVNDLWYASSQGKSSAVRQAPNYVGKLNPTIHENFFSQTPMTAFLHHFVGPVLSIDAALVAPPSSLMQLVAEFEHALVVLLSKHDDASNAFHTIPIEALDPVPTSWHPNQLGHATYFGGSPLCIFNGGTPFVQPQFSFDDSCSSEVPSTLRAAPASLVFSIACLGVTGPSISISESCAACNSTFGRCKASMASAVQWTSVYASLLPDMNSLIRAAMADIVAQEITLVQFAAVEGDNVMLQHPILANQTSHFDLFGWTMLMEWAQGYRECVKFHGDTNSHTMLSERVMVMDMRPSPLEVPAFSCVYLWYIGVSTSAVIVGLVVVALVYVGIERLHHTLQWRHLFVFNRVAGPVWIGRPMLLIRALIALIVLSTAPLDFVGNGGSRFELRPRHWVSSWIIAGEATWLTYVASDILLVLANPEASKWSAPMSSTMVWVFTFAIDVASPVTLRSKLGRHCTRVNVDQEVTCVSGVIAIGDVRRLYGILCVNAACLVTCYLGVALVLRCRKQTTPMVSSIGIDVGGKSDRNVPYSIYASGATFLSCTFASTWTVSSPIAVLCGLLPFTFQGRGYVFDIKLWTVFNAVDTAQAQEDVTLFRSFYVLRRASTVAAIDKEQGWTDSQGKRPRATTGASTARSQLLLAVGIIYVVASLMGSYSYLIVAKGRLSNDFWWEHFNSSGTHTFLANWFNQQLLYMTNQVQIDGIPLHDPKFSVMGTFGSGKEEVSSSILYPRLVMGIEAGGALAVAIDGLRRTNPCLVPWIATQHCWLDFEKRWEMATSAARQNRCVESMATNGAVYVESFLRNTAWESFSTCWGAAFYTSIGQDLLMDVSGRTWFRSIQTSPSTSIVEEVSVWRRHGLDSFQTQWQNFKTIGLVDMFNVQNSFGLTFPLSLKASNGSFRLSAQTSLKMHWTWAGDLTATISPSSSLVNCSLLRSSSRFAFANTTMEQALLTNASFLQAPLSKAYQIFHDAIGPFGSVDLYHVPIPPSLALLNKVVIEMASAVLAVASNETTTEASFPAQIALAKVPSMTQLAAVPPEWNATVYRSQGGNILCNDSPGTGIDMGAVLAAFTGIDSTCNSAIGDRIYLSKLQQAFALTGAGLVSGYAEGVKKGERDDDLSLQLVRPFCSVEKVAPAMCATSFAGILRWTAVYTALHSMDALTSDALDDLYRLNIEIMQYGRNVMTNAMSMLRRPIFKRSVNDPYALASWGLMSEWVQGCREVFSVQGDVGSITLVTARSVPATSMMNPMEVPVNVALYVRTICLYITGVLFTVMSLVMALAVRCRFRVEGANFFKLNRVAGIAWIGRPLLLLRGMSALCLLSTGSLQLVGLGGMTTLVSSTPPWYTVVLASGEVGWVVYVINDLTTPYTKHLTPHFTNFVGLASWAAAAVISLVRPVSPSATLHRDCSVVQIDMQLVCVCGTVYIGDVSRFTTLVGIAVGLSVAGVLATRVHHRGQRRTPKSLGKPSHLLPAGANYLFMRHDWMHHNTFFIDLASAAAAGLLVVQYQSHHYVLDIKTWRTLVVPTCHDGLANHPNGPSLRYALPLVK</sequence>
<evidence type="ECO:0000313" key="2">
    <source>
        <dbReference type="EMBL" id="ETW03584.1"/>
    </source>
</evidence>
<accession>A0A024UBC8</accession>
<feature type="transmembrane region" description="Helical" evidence="1">
    <location>
        <begin position="647"/>
        <end position="669"/>
    </location>
</feature>
<dbReference type="eggNOG" id="ENOG502SD6V">
    <property type="taxonomic scope" value="Eukaryota"/>
</dbReference>
<organism evidence="2">
    <name type="scientific">Aphanomyces invadans</name>
    <dbReference type="NCBI Taxonomy" id="157072"/>
    <lineage>
        <taxon>Eukaryota</taxon>
        <taxon>Sar</taxon>
        <taxon>Stramenopiles</taxon>
        <taxon>Oomycota</taxon>
        <taxon>Saprolegniomycetes</taxon>
        <taxon>Saprolegniales</taxon>
        <taxon>Verrucalvaceae</taxon>
        <taxon>Aphanomyces</taxon>
    </lineage>
</organism>
<proteinExistence type="predicted"/>
<dbReference type="OrthoDB" id="78771at2759"/>
<feature type="transmembrane region" description="Helical" evidence="1">
    <location>
        <begin position="1636"/>
        <end position="1656"/>
    </location>
</feature>